<dbReference type="EMBL" id="AOIC01000060">
    <property type="protein sequence ID" value="ELY69688.1"/>
    <property type="molecule type" value="Genomic_DNA"/>
</dbReference>
<dbReference type="InterPro" id="IPR056505">
    <property type="entry name" value="Beta-prop_HVO_0234"/>
</dbReference>
<accession>L9Y9U4</accession>
<organism evidence="2 3">
    <name type="scientific">Natronobacterium gregoryi (strain ATCC 43098 / DSM 3393 / CCM 3738 / CIP 104747 / IAM 13177 / JCM 8860 / NBRC 102187 / NCIMB 2189 / SP2)</name>
    <dbReference type="NCBI Taxonomy" id="797304"/>
    <lineage>
        <taxon>Archaea</taxon>
        <taxon>Methanobacteriati</taxon>
        <taxon>Methanobacteriota</taxon>
        <taxon>Stenosarchaea group</taxon>
        <taxon>Halobacteria</taxon>
        <taxon>Halobacteriales</taxon>
        <taxon>Natrialbaceae</taxon>
        <taxon>Natronobacterium</taxon>
    </lineage>
</organism>
<gene>
    <name evidence="2" type="ORF">C490_07451</name>
</gene>
<proteinExistence type="predicted"/>
<dbReference type="Proteomes" id="UP000011613">
    <property type="component" value="Unassembled WGS sequence"/>
</dbReference>
<reference evidence="2 3" key="1">
    <citation type="journal article" date="2014" name="PLoS Genet.">
        <title>Phylogenetically driven sequencing of extremely halophilic archaea reveals strategies for static and dynamic osmo-response.</title>
        <authorList>
            <person name="Becker E.A."/>
            <person name="Seitzer P.M."/>
            <person name="Tritt A."/>
            <person name="Larsen D."/>
            <person name="Krusor M."/>
            <person name="Yao A.I."/>
            <person name="Wu D."/>
            <person name="Madern D."/>
            <person name="Eisen J.A."/>
            <person name="Darling A.E."/>
            <person name="Facciotti M.T."/>
        </authorList>
    </citation>
    <scope>NUCLEOTIDE SEQUENCE [LARGE SCALE GENOMIC DNA]</scope>
    <source>
        <strain evidence="2 3">SP2</strain>
    </source>
</reference>
<comment type="caution">
    <text evidence="2">The sequence shown here is derived from an EMBL/GenBank/DDBJ whole genome shotgun (WGS) entry which is preliminary data.</text>
</comment>
<evidence type="ECO:0000259" key="1">
    <source>
        <dbReference type="Pfam" id="PF23366"/>
    </source>
</evidence>
<dbReference type="Pfam" id="PF23366">
    <property type="entry name" value="Beta-prop_HVO_0234"/>
    <property type="match status" value="1"/>
</dbReference>
<protein>
    <recommendedName>
        <fullName evidence="1">HVO-0234-like beta-propeller domain-containing protein</fullName>
    </recommendedName>
</protein>
<feature type="domain" description="HVO-0234-like beta-propeller" evidence="1">
    <location>
        <begin position="3"/>
        <end position="47"/>
    </location>
</feature>
<evidence type="ECO:0000313" key="3">
    <source>
        <dbReference type="Proteomes" id="UP000011613"/>
    </source>
</evidence>
<sequence>MLSIEEKRVYGDRDEVTEAYVSSPMGVVRVRIAGDTVGEFSLCNRCD</sequence>
<evidence type="ECO:0000313" key="2">
    <source>
        <dbReference type="EMBL" id="ELY69688.1"/>
    </source>
</evidence>
<dbReference type="AlphaFoldDB" id="L9Y9U4"/>
<feature type="non-terminal residue" evidence="2">
    <location>
        <position position="47"/>
    </location>
</feature>
<name>L9Y9U4_NATGS</name>